<name>A0A3M7RI21_BRAPC</name>
<dbReference type="EMBL" id="REGN01003374">
    <property type="protein sequence ID" value="RNA22935.1"/>
    <property type="molecule type" value="Genomic_DNA"/>
</dbReference>
<evidence type="ECO:0000313" key="1">
    <source>
        <dbReference type="EMBL" id="RNA22935.1"/>
    </source>
</evidence>
<keyword evidence="2" id="KW-1185">Reference proteome</keyword>
<protein>
    <submittedName>
        <fullName evidence="1">Uncharacterized protein</fullName>
    </submittedName>
</protein>
<comment type="caution">
    <text evidence="1">The sequence shown here is derived from an EMBL/GenBank/DDBJ whole genome shotgun (WGS) entry which is preliminary data.</text>
</comment>
<accession>A0A3M7RI21</accession>
<dbReference type="AlphaFoldDB" id="A0A3M7RI21"/>
<organism evidence="1 2">
    <name type="scientific">Brachionus plicatilis</name>
    <name type="common">Marine rotifer</name>
    <name type="synonym">Brachionus muelleri</name>
    <dbReference type="NCBI Taxonomy" id="10195"/>
    <lineage>
        <taxon>Eukaryota</taxon>
        <taxon>Metazoa</taxon>
        <taxon>Spiralia</taxon>
        <taxon>Gnathifera</taxon>
        <taxon>Rotifera</taxon>
        <taxon>Eurotatoria</taxon>
        <taxon>Monogononta</taxon>
        <taxon>Pseudotrocha</taxon>
        <taxon>Ploima</taxon>
        <taxon>Brachionidae</taxon>
        <taxon>Brachionus</taxon>
    </lineage>
</organism>
<dbReference type="Proteomes" id="UP000276133">
    <property type="component" value="Unassembled WGS sequence"/>
</dbReference>
<proteinExistence type="predicted"/>
<sequence>MVYIDSQKVEQWTGFFVVEWRAHLLFPEFSLLRRENWSCELVRWPLTIRLYSRKKKEFLWEKFLRKQMVPVLDLNHLSRCGAEMKSCAAAVASTLKLSFSRKCLC</sequence>
<reference evidence="1 2" key="1">
    <citation type="journal article" date="2018" name="Sci. Rep.">
        <title>Genomic signatures of local adaptation to the degree of environmental predictability in rotifers.</title>
        <authorList>
            <person name="Franch-Gras L."/>
            <person name="Hahn C."/>
            <person name="Garcia-Roger E.M."/>
            <person name="Carmona M.J."/>
            <person name="Serra M."/>
            <person name="Gomez A."/>
        </authorList>
    </citation>
    <scope>NUCLEOTIDE SEQUENCE [LARGE SCALE GENOMIC DNA]</scope>
    <source>
        <strain evidence="1">HYR1</strain>
    </source>
</reference>
<gene>
    <name evidence="1" type="ORF">BpHYR1_046446</name>
</gene>
<evidence type="ECO:0000313" key="2">
    <source>
        <dbReference type="Proteomes" id="UP000276133"/>
    </source>
</evidence>